<evidence type="ECO:0000256" key="5">
    <source>
        <dbReference type="ARBA" id="ARBA00022989"/>
    </source>
</evidence>
<dbReference type="Proteomes" id="UP001224418">
    <property type="component" value="Unassembled WGS sequence"/>
</dbReference>
<sequence>MSNECVEKQLFKITWPIFIDTLLFMFLGSMDVFMLGRFSDNSVAAVGAVNQIISMINLIFGIITAGTMILCSQYLGTKDPKENIIRLSGVSIVFNGLIGAILSIVLVFSGEILLKYMNIDNSLILISSSYINIVGGFLFIQSMAMTFTAIIRAHGYTKVCMYVTFFMNVLNIICNYILIFGNCGGPILGVKGAAIATVLSKTIGCVILGYFLFTKVIKDFSLRYFKKFPKKDLINMLIIGLPTAGEQLSYSLMQIVITMILTLIGIEAMTTNNYANNIIMFVYVFAVSIGQGSSILVGRLIGKGDTESAYSLGISSLKKAILVSLLLAMIIASCGRYILGVFTINEKIISLGIKLLLIDIILEPGRAFNLVIINCLRGAGDVKFPVCVGLVSMWILGAGAGYILAIPFNLGLNGIWIALALDEWIRGIIMYFRWKSGKWKGKCFVN</sequence>
<reference evidence="8 9" key="1">
    <citation type="submission" date="2023-07" db="EMBL/GenBank/DDBJ databases">
        <title>Genomic Encyclopedia of Type Strains, Phase IV (KMG-IV): sequencing the most valuable type-strain genomes for metagenomic binning, comparative biology and taxonomic classification.</title>
        <authorList>
            <person name="Goeker M."/>
        </authorList>
    </citation>
    <scope>NUCLEOTIDE SEQUENCE [LARGE SCALE GENOMIC DNA]</scope>
    <source>
        <strain evidence="8 9">DSM 1400</strain>
    </source>
</reference>
<proteinExistence type="predicted"/>
<feature type="transmembrane region" description="Helical" evidence="7">
    <location>
        <begin position="278"/>
        <end position="301"/>
    </location>
</feature>
<feature type="transmembrane region" description="Helical" evidence="7">
    <location>
        <begin position="129"/>
        <end position="147"/>
    </location>
</feature>
<keyword evidence="4 7" id="KW-0812">Transmembrane</keyword>
<evidence type="ECO:0000256" key="3">
    <source>
        <dbReference type="ARBA" id="ARBA00022475"/>
    </source>
</evidence>
<evidence type="ECO:0000256" key="7">
    <source>
        <dbReference type="SAM" id="Phobius"/>
    </source>
</evidence>
<dbReference type="PANTHER" id="PTHR42925">
    <property type="entry name" value="MULTIDRUG AND TOXIN EFFLUX PROTEIN MATE FAMILY"/>
    <property type="match status" value="1"/>
</dbReference>
<keyword evidence="2" id="KW-0813">Transport</keyword>
<organism evidence="8 9">
    <name type="scientific">Hathewaya limosa</name>
    <name type="common">Clostridium limosum</name>
    <dbReference type="NCBI Taxonomy" id="1536"/>
    <lineage>
        <taxon>Bacteria</taxon>
        <taxon>Bacillati</taxon>
        <taxon>Bacillota</taxon>
        <taxon>Clostridia</taxon>
        <taxon>Eubacteriales</taxon>
        <taxon>Clostridiaceae</taxon>
        <taxon>Hathewaya</taxon>
    </lineage>
</organism>
<evidence type="ECO:0000313" key="8">
    <source>
        <dbReference type="EMBL" id="MDQ0480580.1"/>
    </source>
</evidence>
<feature type="transmembrane region" description="Helical" evidence="7">
    <location>
        <begin position="159"/>
        <end position="181"/>
    </location>
</feature>
<feature type="transmembrane region" description="Helical" evidence="7">
    <location>
        <begin position="414"/>
        <end position="432"/>
    </location>
</feature>
<evidence type="ECO:0000256" key="1">
    <source>
        <dbReference type="ARBA" id="ARBA00004651"/>
    </source>
</evidence>
<feature type="transmembrane region" description="Helical" evidence="7">
    <location>
        <begin position="321"/>
        <end position="339"/>
    </location>
</feature>
<dbReference type="RefSeq" id="WP_307356637.1">
    <property type="nucleotide sequence ID" value="NZ_BAAACJ010000010.1"/>
</dbReference>
<accession>A0ABU0JVW0</accession>
<dbReference type="PIRSF" id="PIRSF006603">
    <property type="entry name" value="DinF"/>
    <property type="match status" value="1"/>
</dbReference>
<feature type="transmembrane region" description="Helical" evidence="7">
    <location>
        <begin position="55"/>
        <end position="75"/>
    </location>
</feature>
<keyword evidence="3" id="KW-1003">Cell membrane</keyword>
<dbReference type="PANTHER" id="PTHR42925:SF1">
    <property type="entry name" value="VIRULENCE FACTOR MVIN"/>
    <property type="match status" value="1"/>
</dbReference>
<feature type="transmembrane region" description="Helical" evidence="7">
    <location>
        <begin position="17"/>
        <end position="35"/>
    </location>
</feature>
<feature type="transmembrane region" description="Helical" evidence="7">
    <location>
        <begin position="193"/>
        <end position="213"/>
    </location>
</feature>
<evidence type="ECO:0000313" key="9">
    <source>
        <dbReference type="Proteomes" id="UP001224418"/>
    </source>
</evidence>
<name>A0ABU0JVW0_HATLI</name>
<feature type="transmembrane region" description="Helical" evidence="7">
    <location>
        <begin position="384"/>
        <end position="408"/>
    </location>
</feature>
<keyword evidence="5 7" id="KW-1133">Transmembrane helix</keyword>
<gene>
    <name evidence="8" type="ORF">QOZ93_002328</name>
</gene>
<dbReference type="CDD" id="cd13134">
    <property type="entry name" value="MATE_like_8"/>
    <property type="match status" value="1"/>
</dbReference>
<protein>
    <submittedName>
        <fullName evidence="8">MATE family efflux protein</fullName>
    </submittedName>
</protein>
<dbReference type="NCBIfam" id="TIGR00797">
    <property type="entry name" value="matE"/>
    <property type="match status" value="1"/>
</dbReference>
<dbReference type="EMBL" id="JAUSWN010000022">
    <property type="protein sequence ID" value="MDQ0480580.1"/>
    <property type="molecule type" value="Genomic_DNA"/>
</dbReference>
<comment type="caution">
    <text evidence="8">The sequence shown here is derived from an EMBL/GenBank/DDBJ whole genome shotgun (WGS) entry which is preliminary data.</text>
</comment>
<dbReference type="InterPro" id="IPR048279">
    <property type="entry name" value="MdtK-like"/>
</dbReference>
<comment type="subcellular location">
    <subcellularLocation>
        <location evidence="1">Cell membrane</location>
        <topology evidence="1">Multi-pass membrane protein</topology>
    </subcellularLocation>
</comment>
<dbReference type="InterPro" id="IPR002528">
    <property type="entry name" value="MATE_fam"/>
</dbReference>
<evidence type="ECO:0000256" key="4">
    <source>
        <dbReference type="ARBA" id="ARBA00022692"/>
    </source>
</evidence>
<keyword evidence="6 7" id="KW-0472">Membrane</keyword>
<feature type="transmembrane region" description="Helical" evidence="7">
    <location>
        <begin position="87"/>
        <end position="109"/>
    </location>
</feature>
<dbReference type="Pfam" id="PF01554">
    <property type="entry name" value="MatE"/>
    <property type="match status" value="2"/>
</dbReference>
<evidence type="ECO:0000256" key="2">
    <source>
        <dbReference type="ARBA" id="ARBA00022448"/>
    </source>
</evidence>
<keyword evidence="9" id="KW-1185">Reference proteome</keyword>
<evidence type="ECO:0000256" key="6">
    <source>
        <dbReference type="ARBA" id="ARBA00023136"/>
    </source>
</evidence>
<dbReference type="InterPro" id="IPR047135">
    <property type="entry name" value="YsiQ"/>
</dbReference>